<keyword evidence="9" id="KW-0472">Membrane</keyword>
<dbReference type="Proteomes" id="UP000263273">
    <property type="component" value="Unassembled WGS sequence"/>
</dbReference>
<evidence type="ECO:0000256" key="11">
    <source>
        <dbReference type="SAM" id="Coils"/>
    </source>
</evidence>
<evidence type="ECO:0000256" key="6">
    <source>
        <dbReference type="ARBA" id="ARBA00022500"/>
    </source>
</evidence>
<evidence type="ECO:0000256" key="7">
    <source>
        <dbReference type="ARBA" id="ARBA00022795"/>
    </source>
</evidence>
<keyword evidence="7" id="KW-1005">Bacterial flagellum biogenesis</keyword>
<proteinExistence type="inferred from homology"/>
<protein>
    <recommendedName>
        <fullName evidence="3">Flagellar FliJ protein</fullName>
    </recommendedName>
</protein>
<dbReference type="GO" id="GO:0071973">
    <property type="term" value="P:bacterial-type flagellum-dependent cell motility"/>
    <property type="evidence" value="ECO:0007669"/>
    <property type="project" value="InterPro"/>
</dbReference>
<dbReference type="RefSeq" id="WP_061213820.1">
    <property type="nucleotide sequence ID" value="NZ_DCDX01000012.1"/>
</dbReference>
<accession>A0A354YVH7</accession>
<dbReference type="AlphaFoldDB" id="A0A354YVH7"/>
<dbReference type="GO" id="GO:0009288">
    <property type="term" value="C:bacterial-type flagellum"/>
    <property type="evidence" value="ECO:0007669"/>
    <property type="project" value="InterPro"/>
</dbReference>
<keyword evidence="11" id="KW-0175">Coiled coil</keyword>
<dbReference type="GO" id="GO:0044781">
    <property type="term" value="P:bacterial-type flagellum organization"/>
    <property type="evidence" value="ECO:0007669"/>
    <property type="project" value="UniProtKB-KW"/>
</dbReference>
<evidence type="ECO:0000256" key="4">
    <source>
        <dbReference type="ARBA" id="ARBA00022448"/>
    </source>
</evidence>
<keyword evidence="6" id="KW-0145">Chemotaxis</keyword>
<evidence type="ECO:0000313" key="13">
    <source>
        <dbReference type="Proteomes" id="UP000263273"/>
    </source>
</evidence>
<evidence type="ECO:0000256" key="9">
    <source>
        <dbReference type="ARBA" id="ARBA00023136"/>
    </source>
</evidence>
<organism evidence="12 13">
    <name type="scientific">Syntrophomonas wolfei</name>
    <dbReference type="NCBI Taxonomy" id="863"/>
    <lineage>
        <taxon>Bacteria</taxon>
        <taxon>Bacillati</taxon>
        <taxon>Bacillota</taxon>
        <taxon>Clostridia</taxon>
        <taxon>Eubacteriales</taxon>
        <taxon>Syntrophomonadaceae</taxon>
        <taxon>Syntrophomonas</taxon>
    </lineage>
</organism>
<dbReference type="GO" id="GO:0006935">
    <property type="term" value="P:chemotaxis"/>
    <property type="evidence" value="ECO:0007669"/>
    <property type="project" value="UniProtKB-KW"/>
</dbReference>
<reference evidence="12 13" key="1">
    <citation type="journal article" date="2018" name="Nat. Biotechnol.">
        <title>A standardized bacterial taxonomy based on genome phylogeny substantially revises the tree of life.</title>
        <authorList>
            <person name="Parks D.H."/>
            <person name="Chuvochina M."/>
            <person name="Waite D.W."/>
            <person name="Rinke C."/>
            <person name="Skarshewski A."/>
            <person name="Chaumeil P.A."/>
            <person name="Hugenholtz P."/>
        </authorList>
    </citation>
    <scope>NUCLEOTIDE SEQUENCE [LARGE SCALE GENOMIC DNA]</scope>
    <source>
        <strain evidence="12">UBA10948</strain>
    </source>
</reference>
<dbReference type="Pfam" id="PF02050">
    <property type="entry name" value="FliJ"/>
    <property type="match status" value="1"/>
</dbReference>
<dbReference type="InterPro" id="IPR053716">
    <property type="entry name" value="Flag_assembly_chemotaxis_eff"/>
</dbReference>
<keyword evidence="4" id="KW-0813">Transport</keyword>
<sequence>MKAFRFRLQTKLEICTRQEQIAWEEMQSRLKERELLLEELLYRERRLLAVEEEIRQDSCKAQEYQALLLKREFVPVIVMQIEQAEQNLSQAEARVEEARVLLLERKRETSTLEKLKERAWQEYLWELQQEEQKIIDEIAINNHFRRDLA</sequence>
<dbReference type="STRING" id="378794.GCA_001570625_01332"/>
<dbReference type="InterPro" id="IPR012823">
    <property type="entry name" value="Flagell_FliJ"/>
</dbReference>
<evidence type="ECO:0000256" key="8">
    <source>
        <dbReference type="ARBA" id="ARBA00022927"/>
    </source>
</evidence>
<name>A0A354YVH7_9FIRM</name>
<evidence type="ECO:0000256" key="5">
    <source>
        <dbReference type="ARBA" id="ARBA00022475"/>
    </source>
</evidence>
<comment type="similarity">
    <text evidence="2">Belongs to the FliJ family.</text>
</comment>
<evidence type="ECO:0000313" key="12">
    <source>
        <dbReference type="EMBL" id="HBK52696.1"/>
    </source>
</evidence>
<evidence type="ECO:0000256" key="2">
    <source>
        <dbReference type="ARBA" id="ARBA00010004"/>
    </source>
</evidence>
<keyword evidence="8" id="KW-0653">Protein transport</keyword>
<evidence type="ECO:0000256" key="1">
    <source>
        <dbReference type="ARBA" id="ARBA00004413"/>
    </source>
</evidence>
<dbReference type="GO" id="GO:0015031">
    <property type="term" value="P:protein transport"/>
    <property type="evidence" value="ECO:0007669"/>
    <property type="project" value="UniProtKB-KW"/>
</dbReference>
<keyword evidence="10" id="KW-1006">Bacterial flagellum protein export</keyword>
<comment type="subcellular location">
    <subcellularLocation>
        <location evidence="1">Cell membrane</location>
        <topology evidence="1">Peripheral membrane protein</topology>
        <orientation evidence="1">Cytoplasmic side</orientation>
    </subcellularLocation>
</comment>
<evidence type="ECO:0000256" key="3">
    <source>
        <dbReference type="ARBA" id="ARBA00020392"/>
    </source>
</evidence>
<comment type="caution">
    <text evidence="12">The sequence shown here is derived from an EMBL/GenBank/DDBJ whole genome shotgun (WGS) entry which is preliminary data.</text>
</comment>
<evidence type="ECO:0000256" key="10">
    <source>
        <dbReference type="ARBA" id="ARBA00023225"/>
    </source>
</evidence>
<dbReference type="EMBL" id="DNZF01000042">
    <property type="protein sequence ID" value="HBK52696.1"/>
    <property type="molecule type" value="Genomic_DNA"/>
</dbReference>
<keyword evidence="5" id="KW-1003">Cell membrane</keyword>
<dbReference type="Gene3D" id="1.10.287.1700">
    <property type="match status" value="1"/>
</dbReference>
<dbReference type="GO" id="GO:0005886">
    <property type="term" value="C:plasma membrane"/>
    <property type="evidence" value="ECO:0007669"/>
    <property type="project" value="UniProtKB-SubCell"/>
</dbReference>
<feature type="coiled-coil region" evidence="11">
    <location>
        <begin position="81"/>
        <end position="118"/>
    </location>
</feature>
<gene>
    <name evidence="12" type="ORF">DDZ44_01990</name>
</gene>